<protein>
    <submittedName>
        <fullName evidence="4">EamA family transporter</fullName>
    </submittedName>
</protein>
<feature type="transmembrane region" description="Helical" evidence="2">
    <location>
        <begin position="84"/>
        <end position="107"/>
    </location>
</feature>
<feature type="transmembrane region" description="Helical" evidence="2">
    <location>
        <begin position="232"/>
        <end position="254"/>
    </location>
</feature>
<dbReference type="PANTHER" id="PTHR22911">
    <property type="entry name" value="ACYL-MALONYL CONDENSING ENZYME-RELATED"/>
    <property type="match status" value="1"/>
</dbReference>
<dbReference type="Pfam" id="PF00892">
    <property type="entry name" value="EamA"/>
    <property type="match status" value="2"/>
</dbReference>
<evidence type="ECO:0000259" key="3">
    <source>
        <dbReference type="Pfam" id="PF00892"/>
    </source>
</evidence>
<feature type="domain" description="EamA" evidence="3">
    <location>
        <begin position="2"/>
        <end position="130"/>
    </location>
</feature>
<evidence type="ECO:0000256" key="2">
    <source>
        <dbReference type="SAM" id="Phobius"/>
    </source>
</evidence>
<feature type="transmembrane region" description="Helical" evidence="2">
    <location>
        <begin position="176"/>
        <end position="193"/>
    </location>
</feature>
<dbReference type="PANTHER" id="PTHR22911:SF137">
    <property type="entry name" value="SOLUTE CARRIER FAMILY 35 MEMBER G2-RELATED"/>
    <property type="match status" value="1"/>
</dbReference>
<dbReference type="SUPFAM" id="SSF103481">
    <property type="entry name" value="Multidrug resistance efflux transporter EmrE"/>
    <property type="match status" value="2"/>
</dbReference>
<evidence type="ECO:0000313" key="4">
    <source>
        <dbReference type="EMBL" id="MEX5720360.1"/>
    </source>
</evidence>
<keyword evidence="2" id="KW-0812">Transmembrane</keyword>
<dbReference type="RefSeq" id="WP_369209105.1">
    <property type="nucleotide sequence ID" value="NZ_JBFNXQ010000068.1"/>
</dbReference>
<evidence type="ECO:0000256" key="1">
    <source>
        <dbReference type="ARBA" id="ARBA00007362"/>
    </source>
</evidence>
<dbReference type="EMBL" id="JBFNXQ010000068">
    <property type="protein sequence ID" value="MEX5720360.1"/>
    <property type="molecule type" value="Genomic_DNA"/>
</dbReference>
<feature type="transmembrane region" description="Helical" evidence="2">
    <location>
        <begin position="60"/>
        <end position="78"/>
    </location>
</feature>
<sequence length="280" mass="27389">MAVLLALASAVVYGMADFCGGLASRRAATVAVVTVSQAAGLVALVLLLPVLGGDPERADLLWGAAAGLAGAVGLLLFYRALADGVMSVVAPVTAVSAAALPVLGGLLLGERIGLLAALGIVLALGAVVLVAADGGLSSLRAARLGTVAPALAAGAGFGVFFVLLDRTGEDSGLSPLVAARVVSVLLVGTLALASRRSLRVPRPALSVVLLAGTGDMAANALFLLATQAGGSLAVTGVLASLYPVSTVVLAQLVLRERLSGAQRVGLGVAVVAVVLITLPG</sequence>
<reference evidence="4 5" key="1">
    <citation type="submission" date="2024-06" db="EMBL/GenBank/DDBJ databases">
        <title>Draft genome sequence of Geodermatophilus badlandi, a novel member of the Geodermatophilaceae isolated from badland sedimentary rocks in the Red desert, Wyoming, USA.</title>
        <authorList>
            <person name="Ben Tekaya S."/>
            <person name="Nouioui I."/>
            <person name="Flores G.M."/>
            <person name="Shaal M.N."/>
            <person name="Bredoire F."/>
            <person name="Basile F."/>
            <person name="Van Diepen L."/>
            <person name="Ward N.L."/>
        </authorList>
    </citation>
    <scope>NUCLEOTIDE SEQUENCE [LARGE SCALE GENOMIC DNA]</scope>
    <source>
        <strain evidence="4 5">WL48A</strain>
    </source>
</reference>
<feature type="transmembrane region" description="Helical" evidence="2">
    <location>
        <begin position="205"/>
        <end position="225"/>
    </location>
</feature>
<dbReference type="InterPro" id="IPR000620">
    <property type="entry name" value="EamA_dom"/>
</dbReference>
<feature type="transmembrane region" description="Helical" evidence="2">
    <location>
        <begin position="260"/>
        <end position="278"/>
    </location>
</feature>
<name>A0ABV3XID6_9ACTN</name>
<dbReference type="InterPro" id="IPR037185">
    <property type="entry name" value="EmrE-like"/>
</dbReference>
<organism evidence="4 5">
    <name type="scientific">Geodermatophilus maliterrae</name>
    <dbReference type="NCBI Taxonomy" id="3162531"/>
    <lineage>
        <taxon>Bacteria</taxon>
        <taxon>Bacillati</taxon>
        <taxon>Actinomycetota</taxon>
        <taxon>Actinomycetes</taxon>
        <taxon>Geodermatophilales</taxon>
        <taxon>Geodermatophilaceae</taxon>
        <taxon>Geodermatophilus</taxon>
    </lineage>
</organism>
<keyword evidence="2" id="KW-1133">Transmembrane helix</keyword>
<feature type="domain" description="EamA" evidence="3">
    <location>
        <begin position="150"/>
        <end position="277"/>
    </location>
</feature>
<accession>A0ABV3XID6</accession>
<keyword evidence="2" id="KW-0472">Membrane</keyword>
<keyword evidence="5" id="KW-1185">Reference proteome</keyword>
<gene>
    <name evidence="4" type="ORF">ABQ292_18515</name>
</gene>
<comment type="similarity">
    <text evidence="1">Belongs to the EamA transporter family.</text>
</comment>
<feature type="transmembrane region" description="Helical" evidence="2">
    <location>
        <begin position="26"/>
        <end position="48"/>
    </location>
</feature>
<feature type="transmembrane region" description="Helical" evidence="2">
    <location>
        <begin position="114"/>
        <end position="132"/>
    </location>
</feature>
<evidence type="ECO:0000313" key="5">
    <source>
        <dbReference type="Proteomes" id="UP001560045"/>
    </source>
</evidence>
<feature type="transmembrane region" description="Helical" evidence="2">
    <location>
        <begin position="144"/>
        <end position="164"/>
    </location>
</feature>
<proteinExistence type="inferred from homology"/>
<comment type="caution">
    <text evidence="4">The sequence shown here is derived from an EMBL/GenBank/DDBJ whole genome shotgun (WGS) entry which is preliminary data.</text>
</comment>
<dbReference type="Proteomes" id="UP001560045">
    <property type="component" value="Unassembled WGS sequence"/>
</dbReference>